<feature type="region of interest" description="Disordered" evidence="6">
    <location>
        <begin position="1"/>
        <end position="20"/>
    </location>
</feature>
<evidence type="ECO:0000256" key="5">
    <source>
        <dbReference type="ARBA" id="ARBA00023136"/>
    </source>
</evidence>
<comment type="similarity">
    <text evidence="2">Belongs to the CYSTM1 family.</text>
</comment>
<dbReference type="PANTHER" id="PTHR31568:SF21">
    <property type="entry name" value="CYSTM DOMAIN-CONTAINING PROTEIN"/>
    <property type="match status" value="1"/>
</dbReference>
<evidence type="ECO:0000256" key="1">
    <source>
        <dbReference type="ARBA" id="ARBA00004167"/>
    </source>
</evidence>
<evidence type="ECO:0000259" key="7">
    <source>
        <dbReference type="Pfam" id="PF12734"/>
    </source>
</evidence>
<keyword evidence="4" id="KW-1133">Transmembrane helix</keyword>
<feature type="domain" description="Cysteine-rich transmembrane" evidence="7">
    <location>
        <begin position="62"/>
        <end position="109"/>
    </location>
</feature>
<accession>A0A8T2T9N4</accession>
<name>A0A8T2T9N4_CERRI</name>
<feature type="region of interest" description="Disordered" evidence="6">
    <location>
        <begin position="33"/>
        <end position="63"/>
    </location>
</feature>
<comment type="caution">
    <text evidence="8">The sequence shown here is derived from an EMBL/GenBank/DDBJ whole genome shotgun (WGS) entry which is preliminary data.</text>
</comment>
<dbReference type="PANTHER" id="PTHR31568">
    <property type="entry name" value="RCG49325, ISOFORM CRA_A"/>
    <property type="match status" value="1"/>
</dbReference>
<dbReference type="AlphaFoldDB" id="A0A8T2T9N4"/>
<keyword evidence="3" id="KW-0812">Transmembrane</keyword>
<protein>
    <recommendedName>
        <fullName evidence="7">Cysteine-rich transmembrane domain-containing protein</fullName>
    </recommendedName>
</protein>
<feature type="compositionally biased region" description="Low complexity" evidence="6">
    <location>
        <begin position="35"/>
        <end position="45"/>
    </location>
</feature>
<evidence type="ECO:0000313" key="8">
    <source>
        <dbReference type="EMBL" id="KAH7414842.1"/>
    </source>
</evidence>
<keyword evidence="5" id="KW-0472">Membrane</keyword>
<proteinExistence type="inferred from homology"/>
<evidence type="ECO:0000313" key="9">
    <source>
        <dbReference type="Proteomes" id="UP000825935"/>
    </source>
</evidence>
<reference evidence="8" key="1">
    <citation type="submission" date="2021-08" db="EMBL/GenBank/DDBJ databases">
        <title>WGS assembly of Ceratopteris richardii.</title>
        <authorList>
            <person name="Marchant D.B."/>
            <person name="Chen G."/>
            <person name="Jenkins J."/>
            <person name="Shu S."/>
            <person name="Leebens-Mack J."/>
            <person name="Grimwood J."/>
            <person name="Schmutz J."/>
            <person name="Soltis P."/>
            <person name="Soltis D."/>
            <person name="Chen Z.-H."/>
        </authorList>
    </citation>
    <scope>NUCLEOTIDE SEQUENCE</scope>
    <source>
        <strain evidence="8">Whitten #5841</strain>
        <tissue evidence="8">Leaf</tissue>
    </source>
</reference>
<keyword evidence="9" id="KW-1185">Reference proteome</keyword>
<dbReference type="GO" id="GO:0005886">
    <property type="term" value="C:plasma membrane"/>
    <property type="evidence" value="ECO:0007669"/>
    <property type="project" value="InterPro"/>
</dbReference>
<dbReference type="EMBL" id="CM035419">
    <property type="protein sequence ID" value="KAH7414842.1"/>
    <property type="molecule type" value="Genomic_DNA"/>
</dbReference>
<feature type="compositionally biased region" description="Pro residues" evidence="6">
    <location>
        <begin position="50"/>
        <end position="63"/>
    </location>
</feature>
<evidence type="ECO:0000256" key="2">
    <source>
        <dbReference type="ARBA" id="ARBA00009444"/>
    </source>
</evidence>
<comment type="subcellular location">
    <subcellularLocation>
        <location evidence="1">Membrane</location>
        <topology evidence="1">Single-pass membrane protein</topology>
    </subcellularLocation>
</comment>
<evidence type="ECO:0000256" key="6">
    <source>
        <dbReference type="SAM" id="MobiDB-lite"/>
    </source>
</evidence>
<dbReference type="InterPro" id="IPR044850">
    <property type="entry name" value="WIH1-like"/>
</dbReference>
<dbReference type="Pfam" id="PF12734">
    <property type="entry name" value="CYSTM"/>
    <property type="match status" value="1"/>
</dbReference>
<dbReference type="Proteomes" id="UP000825935">
    <property type="component" value="Chromosome 14"/>
</dbReference>
<dbReference type="InterPro" id="IPR028144">
    <property type="entry name" value="CYSTM_dom"/>
</dbReference>
<evidence type="ECO:0000256" key="4">
    <source>
        <dbReference type="ARBA" id="ARBA00022989"/>
    </source>
</evidence>
<organism evidence="8 9">
    <name type="scientific">Ceratopteris richardii</name>
    <name type="common">Triangle waterfern</name>
    <dbReference type="NCBI Taxonomy" id="49495"/>
    <lineage>
        <taxon>Eukaryota</taxon>
        <taxon>Viridiplantae</taxon>
        <taxon>Streptophyta</taxon>
        <taxon>Embryophyta</taxon>
        <taxon>Tracheophyta</taxon>
        <taxon>Polypodiopsida</taxon>
        <taxon>Polypodiidae</taxon>
        <taxon>Polypodiales</taxon>
        <taxon>Pteridineae</taxon>
        <taxon>Pteridaceae</taxon>
        <taxon>Parkerioideae</taxon>
        <taxon>Ceratopteris</taxon>
    </lineage>
</organism>
<evidence type="ECO:0000256" key="3">
    <source>
        <dbReference type="ARBA" id="ARBA00022692"/>
    </source>
</evidence>
<gene>
    <name evidence="8" type="ORF">KP509_14G013700</name>
</gene>
<sequence>MTCRLTHLKNSTQQAGGSGAPFSVFVTSSITMSEQQQRMQQGQQQDVIGYPPPGYPLPLNQEPPVPMKAPSKWSFFTKDRPQTRDARDRGCIEGCLAALCCCCVLEECC</sequence>